<evidence type="ECO:0000259" key="7">
    <source>
        <dbReference type="Pfam" id="PF00590"/>
    </source>
</evidence>
<dbReference type="Gene3D" id="3.30.950.10">
    <property type="entry name" value="Methyltransferase, Cobalt-precorrin-4 Transmethylase, Domain 2"/>
    <property type="match status" value="1"/>
</dbReference>
<dbReference type="Proteomes" id="UP000095200">
    <property type="component" value="Unassembled WGS sequence"/>
</dbReference>
<proteinExistence type="inferred from homology"/>
<evidence type="ECO:0000256" key="3">
    <source>
        <dbReference type="ARBA" id="ARBA00022603"/>
    </source>
</evidence>
<dbReference type="STRING" id="1592317.DPF_2699"/>
<dbReference type="AlphaFoldDB" id="A0A194AKX2"/>
<keyword evidence="3 6" id="KW-0489">Methyltransferase</keyword>
<keyword evidence="2 6" id="KW-0698">rRNA processing</keyword>
<comment type="subcellular location">
    <subcellularLocation>
        <location evidence="6">Cytoplasm</location>
    </subcellularLocation>
</comment>
<dbReference type="EMBL" id="BDFE01000022">
    <property type="protein sequence ID" value="GAU09963.1"/>
    <property type="molecule type" value="Genomic_DNA"/>
</dbReference>
<dbReference type="InterPro" id="IPR008189">
    <property type="entry name" value="rRNA_ssu_MeTfrase_I"/>
</dbReference>
<evidence type="ECO:0000256" key="1">
    <source>
        <dbReference type="ARBA" id="ARBA00022490"/>
    </source>
</evidence>
<evidence type="ECO:0000256" key="6">
    <source>
        <dbReference type="HAMAP-Rule" id="MF_01877"/>
    </source>
</evidence>
<dbReference type="GO" id="GO:0070677">
    <property type="term" value="F:rRNA (cytosine-2'-O-)-methyltransferase activity"/>
    <property type="evidence" value="ECO:0007669"/>
    <property type="project" value="UniProtKB-UniRule"/>
</dbReference>
<keyword evidence="9" id="KW-1185">Reference proteome</keyword>
<comment type="catalytic activity">
    <reaction evidence="6">
        <text>cytidine(1402) in 16S rRNA + S-adenosyl-L-methionine = 2'-O-methylcytidine(1402) in 16S rRNA + S-adenosyl-L-homocysteine + H(+)</text>
        <dbReference type="Rhea" id="RHEA:42924"/>
        <dbReference type="Rhea" id="RHEA-COMP:10285"/>
        <dbReference type="Rhea" id="RHEA-COMP:10286"/>
        <dbReference type="ChEBI" id="CHEBI:15378"/>
        <dbReference type="ChEBI" id="CHEBI:57856"/>
        <dbReference type="ChEBI" id="CHEBI:59789"/>
        <dbReference type="ChEBI" id="CHEBI:74495"/>
        <dbReference type="ChEBI" id="CHEBI:82748"/>
        <dbReference type="EC" id="2.1.1.198"/>
    </reaction>
</comment>
<comment type="similarity">
    <text evidence="6">Belongs to the methyltransferase superfamily. RsmI family.</text>
</comment>
<dbReference type="CDD" id="cd11648">
    <property type="entry name" value="RsmI"/>
    <property type="match status" value="1"/>
</dbReference>
<dbReference type="Pfam" id="PF00590">
    <property type="entry name" value="TP_methylase"/>
    <property type="match status" value="1"/>
</dbReference>
<name>A0A194AKX2_9BACT</name>
<dbReference type="SUPFAM" id="SSF53790">
    <property type="entry name" value="Tetrapyrrole methylase"/>
    <property type="match status" value="1"/>
</dbReference>
<protein>
    <recommendedName>
        <fullName evidence="6">Ribosomal RNA small subunit methyltransferase I</fullName>
        <ecNumber evidence="6">2.1.1.198</ecNumber>
    </recommendedName>
    <alternativeName>
        <fullName evidence="6">16S rRNA 2'-O-ribose C1402 methyltransferase</fullName>
    </alternativeName>
    <alternativeName>
        <fullName evidence="6">rRNA (cytidine-2'-O-)-methyltransferase RsmI</fullName>
    </alternativeName>
</protein>
<dbReference type="Gene3D" id="3.40.1010.10">
    <property type="entry name" value="Cobalt-precorrin-4 Transmethylase, Domain 1"/>
    <property type="match status" value="1"/>
</dbReference>
<comment type="caution">
    <text evidence="8">The sequence shown here is derived from an EMBL/GenBank/DDBJ whole genome shotgun (WGS) entry which is preliminary data.</text>
</comment>
<evidence type="ECO:0000313" key="8">
    <source>
        <dbReference type="EMBL" id="GAU09963.1"/>
    </source>
</evidence>
<keyword evidence="5 6" id="KW-0949">S-adenosyl-L-methionine</keyword>
<dbReference type="InterPro" id="IPR000878">
    <property type="entry name" value="4pyrrol_Mease"/>
</dbReference>
<feature type="domain" description="Tetrapyrrole methylase" evidence="7">
    <location>
        <begin position="7"/>
        <end position="205"/>
    </location>
</feature>
<dbReference type="PANTHER" id="PTHR46111">
    <property type="entry name" value="RIBOSOMAL RNA SMALL SUBUNIT METHYLTRANSFERASE I"/>
    <property type="match status" value="1"/>
</dbReference>
<dbReference type="GO" id="GO:0005737">
    <property type="term" value="C:cytoplasm"/>
    <property type="evidence" value="ECO:0007669"/>
    <property type="project" value="UniProtKB-SubCell"/>
</dbReference>
<dbReference type="InterPro" id="IPR035996">
    <property type="entry name" value="4pyrrol_Methylase_sf"/>
</dbReference>
<dbReference type="PIRSF" id="PIRSF005917">
    <property type="entry name" value="MTase_YraL"/>
    <property type="match status" value="1"/>
</dbReference>
<sequence length="301" mass="32417">MSLTQAKLWVVATPLGNPGDMSPRAVKTLESAGLILAEDTRRAGLLCQRLGIDHGRMVSSFDHNENSRIPLVLETLAQGRDVALISDAGTPLIADPGYVIVRACRQAGFPVSPVPGPCAPIAALMTCGLPSTPFTFLGFLPRKPNDIRATLTPFADVQTTLVFFERKNRLAVSLGVAREVLGGRLYCVARELTKTHEECITGSLDNDQDLERLATMDIRGECTVVIGPADVSRTRSDESRVRDILREELAQGGKPRAVAKRVAARVSGWSAKDVYAMQQVVHGRTTSDAGSHGPDRSDHGL</sequence>
<evidence type="ECO:0000256" key="2">
    <source>
        <dbReference type="ARBA" id="ARBA00022552"/>
    </source>
</evidence>
<evidence type="ECO:0000313" key="9">
    <source>
        <dbReference type="Proteomes" id="UP000095200"/>
    </source>
</evidence>
<accession>A0A194AKX2</accession>
<reference evidence="9" key="1">
    <citation type="submission" date="2016-06" db="EMBL/GenBank/DDBJ databases">
        <title>Draft genome sequence of Desulfoplanes formicivorans strain Pf12B.</title>
        <authorList>
            <person name="Watanabe M."/>
            <person name="Kojima H."/>
            <person name="Fukui M."/>
        </authorList>
    </citation>
    <scope>NUCLEOTIDE SEQUENCE [LARGE SCALE GENOMIC DNA]</scope>
    <source>
        <strain evidence="9">Pf12B</strain>
    </source>
</reference>
<comment type="function">
    <text evidence="6">Catalyzes the 2'-O-methylation of the ribose of cytidine 1402 (C1402) in 16S rRNA.</text>
</comment>
<dbReference type="RefSeq" id="WP_069860219.1">
    <property type="nucleotide sequence ID" value="NZ_BDFE01000022.1"/>
</dbReference>
<keyword evidence="4 6" id="KW-0808">Transferase</keyword>
<gene>
    <name evidence="6" type="primary">rsmI</name>
    <name evidence="8" type="ORF">DPF_2699</name>
</gene>
<organism evidence="8 9">
    <name type="scientific">Desulfoplanes formicivorans</name>
    <dbReference type="NCBI Taxonomy" id="1592317"/>
    <lineage>
        <taxon>Bacteria</taxon>
        <taxon>Pseudomonadati</taxon>
        <taxon>Thermodesulfobacteriota</taxon>
        <taxon>Desulfovibrionia</taxon>
        <taxon>Desulfovibrionales</taxon>
        <taxon>Desulfoplanaceae</taxon>
        <taxon>Desulfoplanes</taxon>
    </lineage>
</organism>
<dbReference type="HAMAP" id="MF_01877">
    <property type="entry name" value="16SrRNA_methyltr_I"/>
    <property type="match status" value="1"/>
</dbReference>
<dbReference type="EC" id="2.1.1.198" evidence="6"/>
<dbReference type="OrthoDB" id="9809084at2"/>
<dbReference type="InterPro" id="IPR014777">
    <property type="entry name" value="4pyrrole_Mease_sub1"/>
</dbReference>
<dbReference type="NCBIfam" id="TIGR00096">
    <property type="entry name" value="16S rRNA (cytidine(1402)-2'-O)-methyltransferase"/>
    <property type="match status" value="1"/>
</dbReference>
<keyword evidence="1 6" id="KW-0963">Cytoplasm</keyword>
<evidence type="ECO:0000256" key="4">
    <source>
        <dbReference type="ARBA" id="ARBA00022679"/>
    </source>
</evidence>
<evidence type="ECO:0000256" key="5">
    <source>
        <dbReference type="ARBA" id="ARBA00022691"/>
    </source>
</evidence>
<dbReference type="InterPro" id="IPR014776">
    <property type="entry name" value="4pyrrole_Mease_sub2"/>
</dbReference>
<dbReference type="PANTHER" id="PTHR46111:SF1">
    <property type="entry name" value="RIBOSOMAL RNA SMALL SUBUNIT METHYLTRANSFERASE I"/>
    <property type="match status" value="1"/>
</dbReference>